<evidence type="ECO:0000313" key="1">
    <source>
        <dbReference type="EMBL" id="MEJ8640932.1"/>
    </source>
</evidence>
<name>A0ABU8TZ80_9ACTN</name>
<gene>
    <name evidence="1" type="ORF">WKI68_04610</name>
</gene>
<keyword evidence="2" id="KW-1185">Reference proteome</keyword>
<reference evidence="1 2" key="1">
    <citation type="submission" date="2024-03" db="EMBL/GenBank/DDBJ databases">
        <title>Novel Streptomyces species of biotechnological and ecological value are a feature of Machair soil.</title>
        <authorList>
            <person name="Prole J.R."/>
            <person name="Goodfellow M."/>
            <person name="Allenby N."/>
            <person name="Ward A.C."/>
        </authorList>
    </citation>
    <scope>NUCLEOTIDE SEQUENCE [LARGE SCALE GENOMIC DNA]</scope>
    <source>
        <strain evidence="1 2">MS1.HAVA.3</strain>
    </source>
</reference>
<sequence>MASMLGGCTPWPEEFVDRYWAAGHWRGNTLDNLLRGWALQYGPGPRSYTAPPASRTRH</sequence>
<dbReference type="Proteomes" id="UP001382904">
    <property type="component" value="Unassembled WGS sequence"/>
</dbReference>
<accession>A0ABU8TZ80</accession>
<dbReference type="EMBL" id="JBBKAM010000002">
    <property type="protein sequence ID" value="MEJ8640932.1"/>
    <property type="molecule type" value="Genomic_DNA"/>
</dbReference>
<comment type="caution">
    <text evidence="1">The sequence shown here is derived from an EMBL/GenBank/DDBJ whole genome shotgun (WGS) entry which is preliminary data.</text>
</comment>
<proteinExistence type="predicted"/>
<protein>
    <submittedName>
        <fullName evidence="1">Uncharacterized protein</fullName>
    </submittedName>
</protein>
<organism evidence="1 2">
    <name type="scientific">Streptomyces caledonius</name>
    <dbReference type="NCBI Taxonomy" id="3134107"/>
    <lineage>
        <taxon>Bacteria</taxon>
        <taxon>Bacillati</taxon>
        <taxon>Actinomycetota</taxon>
        <taxon>Actinomycetes</taxon>
        <taxon>Kitasatosporales</taxon>
        <taxon>Streptomycetaceae</taxon>
        <taxon>Streptomyces</taxon>
    </lineage>
</organism>
<evidence type="ECO:0000313" key="2">
    <source>
        <dbReference type="Proteomes" id="UP001382904"/>
    </source>
</evidence>